<dbReference type="AlphaFoldDB" id="A0AAV0YBS0"/>
<keyword evidence="2" id="KW-1185">Reference proteome</keyword>
<name>A0AAV0YBS0_VICFA</name>
<dbReference type="EMBL" id="CATIWC010000619">
    <property type="protein sequence ID" value="CAI8583360.1"/>
    <property type="molecule type" value="Genomic_DNA"/>
</dbReference>
<evidence type="ECO:0000313" key="1">
    <source>
        <dbReference type="EMBL" id="CAI8583360.1"/>
    </source>
</evidence>
<proteinExistence type="predicted"/>
<accession>A0AAV0YBS0</accession>
<evidence type="ECO:0000313" key="2">
    <source>
        <dbReference type="Proteomes" id="UP001157006"/>
    </source>
</evidence>
<gene>
    <name evidence="1" type="ORF">VFH_U023960</name>
</gene>
<sequence>MSQSGTDMEDTPTGATTIERPNSHEFMCFWCLKFVLKVFDETPQRSLNEVVVFFSKNLAKDVAVQTPPSSQQIFHPKVVILIILKNLYNRIGRDKAKEIIFNWIDLKVEVSKLTWLLRKNFVWLIGLNIWIDNLLRGSNFSKLFDVHSLFGLFISVAVKLRMENALTRILSLYLYSLFFIY</sequence>
<protein>
    <submittedName>
        <fullName evidence="1">Uncharacterized protein</fullName>
    </submittedName>
</protein>
<organism evidence="1 2">
    <name type="scientific">Vicia faba</name>
    <name type="common">Broad bean</name>
    <name type="synonym">Faba vulgaris</name>
    <dbReference type="NCBI Taxonomy" id="3906"/>
    <lineage>
        <taxon>Eukaryota</taxon>
        <taxon>Viridiplantae</taxon>
        <taxon>Streptophyta</taxon>
        <taxon>Embryophyta</taxon>
        <taxon>Tracheophyta</taxon>
        <taxon>Spermatophyta</taxon>
        <taxon>Magnoliopsida</taxon>
        <taxon>eudicotyledons</taxon>
        <taxon>Gunneridae</taxon>
        <taxon>Pentapetalae</taxon>
        <taxon>rosids</taxon>
        <taxon>fabids</taxon>
        <taxon>Fabales</taxon>
        <taxon>Fabaceae</taxon>
        <taxon>Papilionoideae</taxon>
        <taxon>50 kb inversion clade</taxon>
        <taxon>NPAAA clade</taxon>
        <taxon>Hologalegina</taxon>
        <taxon>IRL clade</taxon>
        <taxon>Fabeae</taxon>
        <taxon>Vicia</taxon>
    </lineage>
</organism>
<reference evidence="1 2" key="1">
    <citation type="submission" date="2023-01" db="EMBL/GenBank/DDBJ databases">
        <authorList>
            <person name="Kreplak J."/>
        </authorList>
    </citation>
    <scope>NUCLEOTIDE SEQUENCE [LARGE SCALE GENOMIC DNA]</scope>
</reference>
<dbReference type="Proteomes" id="UP001157006">
    <property type="component" value="Unassembled WGS sequence"/>
</dbReference>
<comment type="caution">
    <text evidence="1">The sequence shown here is derived from an EMBL/GenBank/DDBJ whole genome shotgun (WGS) entry which is preliminary data.</text>
</comment>